<dbReference type="PROSITE" id="PS50103">
    <property type="entry name" value="ZF_C3H1"/>
    <property type="match status" value="1"/>
</dbReference>
<evidence type="ECO:0000256" key="4">
    <source>
        <dbReference type="PROSITE-ProRule" id="PRU00134"/>
    </source>
</evidence>
<dbReference type="InterPro" id="IPR045234">
    <property type="entry name" value="Unkempt-like"/>
</dbReference>
<feature type="compositionally biased region" description="Polar residues" evidence="6">
    <location>
        <begin position="572"/>
        <end position="595"/>
    </location>
</feature>
<dbReference type="InterPro" id="IPR015940">
    <property type="entry name" value="UBA"/>
</dbReference>
<proteinExistence type="predicted"/>
<sequence length="873" mass="92321">MELPQGKKNQNGALSRSKYPEQCQKLSEMGFDLKSINDALNSTNGDLQAATAVLLGEPAPGHVEPPPAPKVVAPMKVVGKQATHAPKVAKIDYKEIHTKFMATYKVTKCKDKTNHDKRMCYYWHTKGDRRRNPFDVLYTCTECPNSTETVNCDAGDACLKAHNMLERMFHPDLFKISMCQRGPNGSHCERGSLCAFAHSEEDHRTPAPHPVVKPALVPINPVTAASATASAAAALAGDTISAGKSMSDSRMLDLIQEKLVKLIKNQGTEGIISSELPKRYYDAYAERLELADEAGEKFRIKDLLLSHASISVTMHKGVQPKYVYEEIEPPAPAAPAAKNGNASAPVPKPSNPTTTGFSYSAIATKSVARTGALNYAAAAAPAATETPSSVDVGDAAASATARKRGPAAGSEDALAQEASMPASLVNKMGDLPAQNQWSNPNASIFENGASSASLLPGSPFVPLGGRRRGPDGSAERLDTATPPLSHTSSFSQLSPGNATLHTSSPPLPSAVSVPPGMPSSVSSPGKPSAVAGSVADYHERLHQASNTCEVLSHQVQALQGELTKRSQESERQTQQLKSMMNQLSESADIQSKTNSAKDAAVSEMHRARNELMEMKSQGGDLGSKNRELQSRDATISQLKAEKAADLNQFCVSITQIESALVEMQRKEALYINEIPLHETINESSRARDELTKYVSVLKLQLNSKMSGADSSNTASAGFLKPSASLNGISSLNNLLGISAKAPETDVFGSPIRSAFSAQAPAFMPNGFLGSNQGSALLHDDFSLDFSGGDSLLFSGTAASGAAGTSKILGSSLLSGATSSAAVVPTSSHAMVCALPGCHAEGTFICSACNRSGYCGAQHQRDHWIVHMKECSGH</sequence>
<dbReference type="PROSITE" id="PS50030">
    <property type="entry name" value="UBA"/>
    <property type="match status" value="1"/>
</dbReference>
<dbReference type="InterPro" id="IPR009060">
    <property type="entry name" value="UBA-like_sf"/>
</dbReference>
<organism evidence="10">
    <name type="scientific">Spumella elongata</name>
    <dbReference type="NCBI Taxonomy" id="89044"/>
    <lineage>
        <taxon>Eukaryota</taxon>
        <taxon>Sar</taxon>
        <taxon>Stramenopiles</taxon>
        <taxon>Ochrophyta</taxon>
        <taxon>Chrysophyceae</taxon>
        <taxon>Chromulinales</taxon>
        <taxon>Chromulinaceae</taxon>
        <taxon>Spumella</taxon>
    </lineage>
</organism>
<feature type="region of interest" description="Disordered" evidence="6">
    <location>
        <begin position="383"/>
        <end position="412"/>
    </location>
</feature>
<dbReference type="GO" id="GO:0008270">
    <property type="term" value="F:zinc ion binding"/>
    <property type="evidence" value="ECO:0007669"/>
    <property type="project" value="UniProtKB-KW"/>
</dbReference>
<feature type="zinc finger region" description="C3H1-type" evidence="5">
    <location>
        <begin position="173"/>
        <end position="201"/>
    </location>
</feature>
<dbReference type="SUPFAM" id="SSF90229">
    <property type="entry name" value="CCCH zinc finger"/>
    <property type="match status" value="1"/>
</dbReference>
<evidence type="ECO:0000313" key="10">
    <source>
        <dbReference type="EMBL" id="CAE0292038.1"/>
    </source>
</evidence>
<evidence type="ECO:0000256" key="3">
    <source>
        <dbReference type="ARBA" id="ARBA00022833"/>
    </source>
</evidence>
<feature type="domain" description="UBA" evidence="7">
    <location>
        <begin position="17"/>
        <end position="57"/>
    </location>
</feature>
<feature type="domain" description="MYND-type" evidence="9">
    <location>
        <begin position="832"/>
        <end position="870"/>
    </location>
</feature>
<evidence type="ECO:0000256" key="5">
    <source>
        <dbReference type="PROSITE-ProRule" id="PRU00723"/>
    </source>
</evidence>
<dbReference type="Gene3D" id="1.10.8.10">
    <property type="entry name" value="DNA helicase RuvA subunit, C-terminal domain"/>
    <property type="match status" value="1"/>
</dbReference>
<accession>A0A7S3HD43</accession>
<gene>
    <name evidence="10" type="ORF">SELO1098_LOCUS20884</name>
</gene>
<feature type="region of interest" description="Disordered" evidence="6">
    <location>
        <begin position="563"/>
        <end position="595"/>
    </location>
</feature>
<evidence type="ECO:0000259" key="7">
    <source>
        <dbReference type="PROSITE" id="PS50030"/>
    </source>
</evidence>
<protein>
    <submittedName>
        <fullName evidence="10">Uncharacterized protein</fullName>
    </submittedName>
</protein>
<keyword evidence="1 5" id="KW-0479">Metal-binding</keyword>
<keyword evidence="3 5" id="KW-0862">Zinc</keyword>
<dbReference type="SUPFAM" id="SSF46934">
    <property type="entry name" value="UBA-like"/>
    <property type="match status" value="1"/>
</dbReference>
<dbReference type="EMBL" id="HBIC01040703">
    <property type="protein sequence ID" value="CAE0292038.1"/>
    <property type="molecule type" value="Transcribed_RNA"/>
</dbReference>
<dbReference type="InterPro" id="IPR002893">
    <property type="entry name" value="Znf_MYND"/>
</dbReference>
<dbReference type="InterPro" id="IPR000571">
    <property type="entry name" value="Znf_CCCH"/>
</dbReference>
<evidence type="ECO:0000256" key="6">
    <source>
        <dbReference type="SAM" id="MobiDB-lite"/>
    </source>
</evidence>
<dbReference type="SUPFAM" id="SSF144232">
    <property type="entry name" value="HIT/MYND zinc finger-like"/>
    <property type="match status" value="1"/>
</dbReference>
<reference evidence="10" key="1">
    <citation type="submission" date="2021-01" db="EMBL/GenBank/DDBJ databases">
        <authorList>
            <person name="Corre E."/>
            <person name="Pelletier E."/>
            <person name="Niang G."/>
            <person name="Scheremetjew M."/>
            <person name="Finn R."/>
            <person name="Kale V."/>
            <person name="Holt S."/>
            <person name="Cochrane G."/>
            <person name="Meng A."/>
            <person name="Brown T."/>
            <person name="Cohen L."/>
        </authorList>
    </citation>
    <scope>NUCLEOTIDE SEQUENCE</scope>
    <source>
        <strain evidence="10">CCAP 955/1</strain>
    </source>
</reference>
<feature type="region of interest" description="Disordered" evidence="6">
    <location>
        <begin position="456"/>
        <end position="532"/>
    </location>
</feature>
<evidence type="ECO:0000259" key="9">
    <source>
        <dbReference type="PROSITE" id="PS50865"/>
    </source>
</evidence>
<feature type="compositionally biased region" description="Low complexity" evidence="6">
    <location>
        <begin position="509"/>
        <end position="531"/>
    </location>
</feature>
<feature type="domain" description="C3H1-type" evidence="8">
    <location>
        <begin position="173"/>
        <end position="201"/>
    </location>
</feature>
<dbReference type="SMART" id="SM00165">
    <property type="entry name" value="UBA"/>
    <property type="match status" value="1"/>
</dbReference>
<dbReference type="PROSITE" id="PS50865">
    <property type="entry name" value="ZF_MYND_2"/>
    <property type="match status" value="1"/>
</dbReference>
<dbReference type="InterPro" id="IPR036855">
    <property type="entry name" value="Znf_CCCH_sf"/>
</dbReference>
<keyword evidence="2 4" id="KW-0863">Zinc-finger</keyword>
<evidence type="ECO:0000256" key="1">
    <source>
        <dbReference type="ARBA" id="ARBA00022723"/>
    </source>
</evidence>
<name>A0A7S3HD43_9STRA</name>
<dbReference type="PANTHER" id="PTHR14493">
    <property type="entry name" value="UNKEMPT FAMILY MEMBER"/>
    <property type="match status" value="1"/>
</dbReference>
<dbReference type="Gene3D" id="6.10.140.2220">
    <property type="match status" value="1"/>
</dbReference>
<dbReference type="PANTHER" id="PTHR14493:SF50">
    <property type="entry name" value="RING FINGER PROTEIN UNKEMPT"/>
    <property type="match status" value="1"/>
</dbReference>
<feature type="compositionally biased region" description="Basic and acidic residues" evidence="6">
    <location>
        <begin position="468"/>
        <end position="478"/>
    </location>
</feature>
<dbReference type="AlphaFoldDB" id="A0A7S3HD43"/>
<evidence type="ECO:0000256" key="2">
    <source>
        <dbReference type="ARBA" id="ARBA00022771"/>
    </source>
</evidence>
<evidence type="ECO:0000259" key="8">
    <source>
        <dbReference type="PROSITE" id="PS50103"/>
    </source>
</evidence>
<dbReference type="Pfam" id="PF01753">
    <property type="entry name" value="zf-MYND"/>
    <property type="match status" value="1"/>
</dbReference>
<feature type="compositionally biased region" description="Polar residues" evidence="6">
    <location>
        <begin position="482"/>
        <end position="502"/>
    </location>
</feature>